<evidence type="ECO:0000313" key="2">
    <source>
        <dbReference type="Proteomes" id="UP000075502"/>
    </source>
</evidence>
<comment type="caution">
    <text evidence="1">The sequence shown here is derived from an EMBL/GenBank/DDBJ whole genome shotgun (WGS) entry which is preliminary data.</text>
</comment>
<protein>
    <submittedName>
        <fullName evidence="1">Uncharacterized protein</fullName>
    </submittedName>
</protein>
<dbReference type="AlphaFoldDB" id="A0A150U0K8"/>
<reference evidence="1 2" key="1">
    <citation type="submission" date="2014-02" db="EMBL/GenBank/DDBJ databases">
        <title>The small core and large imbalanced accessory genome model reveals a collaborative survival strategy of Sorangium cellulosum strains in nature.</title>
        <authorList>
            <person name="Han K."/>
            <person name="Peng R."/>
            <person name="Blom J."/>
            <person name="Li Y.-Z."/>
        </authorList>
    </citation>
    <scope>NUCLEOTIDE SEQUENCE [LARGE SCALE GENOMIC DNA]</scope>
    <source>
        <strain evidence="1 2">So0007-03</strain>
    </source>
</reference>
<proteinExistence type="predicted"/>
<accession>A0A150U0K8</accession>
<name>A0A150U0K8_SORCE</name>
<dbReference type="Proteomes" id="UP000075502">
    <property type="component" value="Unassembled WGS sequence"/>
</dbReference>
<dbReference type="EMBL" id="JEME01000310">
    <property type="protein sequence ID" value="KYG10489.1"/>
    <property type="molecule type" value="Genomic_DNA"/>
</dbReference>
<gene>
    <name evidence="1" type="ORF">BE21_11620</name>
</gene>
<organism evidence="1 2">
    <name type="scientific">Sorangium cellulosum</name>
    <name type="common">Polyangium cellulosum</name>
    <dbReference type="NCBI Taxonomy" id="56"/>
    <lineage>
        <taxon>Bacteria</taxon>
        <taxon>Pseudomonadati</taxon>
        <taxon>Myxococcota</taxon>
        <taxon>Polyangia</taxon>
        <taxon>Polyangiales</taxon>
        <taxon>Polyangiaceae</taxon>
        <taxon>Sorangium</taxon>
    </lineage>
</organism>
<sequence>MFGETGLGATRRREERAFPRAIADMLAGKPETAFYNFTADIAERLIPGFHASNFYDVILAAPFKE</sequence>
<evidence type="ECO:0000313" key="1">
    <source>
        <dbReference type="EMBL" id="KYG10489.1"/>
    </source>
</evidence>